<dbReference type="CDD" id="cd00038">
    <property type="entry name" value="CAP_ED"/>
    <property type="match status" value="1"/>
</dbReference>
<dbReference type="Pfam" id="PF00027">
    <property type="entry name" value="cNMP_binding"/>
    <property type="match status" value="1"/>
</dbReference>
<dbReference type="InterPro" id="IPR050503">
    <property type="entry name" value="cAMP-dep_PK_reg_su-like"/>
</dbReference>
<dbReference type="EMBL" id="GL890823">
    <property type="protein sequence ID" value="EGJ35155.1"/>
    <property type="molecule type" value="Genomic_DNA"/>
</dbReference>
<dbReference type="eggNOG" id="COG2267">
    <property type="taxonomic scope" value="Bacteria"/>
</dbReference>
<dbReference type="GO" id="GO:0034236">
    <property type="term" value="F:protein kinase A catalytic subunit binding"/>
    <property type="evidence" value="ECO:0007669"/>
    <property type="project" value="TreeGrafter"/>
</dbReference>
<proteinExistence type="predicted"/>
<gene>
    <name evidence="2" type="ORF">LYNGBM3L_07030</name>
</gene>
<dbReference type="PANTHER" id="PTHR11635:SF152">
    <property type="entry name" value="CAMP-DEPENDENT PROTEIN KINASE TYPE I REGULATORY SUBUNIT-RELATED"/>
    <property type="match status" value="1"/>
</dbReference>
<evidence type="ECO:0000313" key="2">
    <source>
        <dbReference type="EMBL" id="EGJ35155.1"/>
    </source>
</evidence>
<dbReference type="GO" id="GO:0005829">
    <property type="term" value="C:cytosol"/>
    <property type="evidence" value="ECO:0007669"/>
    <property type="project" value="TreeGrafter"/>
</dbReference>
<keyword evidence="3" id="KW-1185">Reference proteome</keyword>
<dbReference type="SUPFAM" id="SSF51206">
    <property type="entry name" value="cAMP-binding domain-like"/>
    <property type="match status" value="1"/>
</dbReference>
<dbReference type="PROSITE" id="PS50042">
    <property type="entry name" value="CNMP_BINDING_3"/>
    <property type="match status" value="1"/>
</dbReference>
<dbReference type="HOGENOM" id="CLU_293160_0_0_3"/>
<evidence type="ECO:0000313" key="3">
    <source>
        <dbReference type="Proteomes" id="UP000003959"/>
    </source>
</evidence>
<dbReference type="GO" id="GO:0030552">
    <property type="term" value="F:cAMP binding"/>
    <property type="evidence" value="ECO:0007669"/>
    <property type="project" value="TreeGrafter"/>
</dbReference>
<dbReference type="InterPro" id="IPR014710">
    <property type="entry name" value="RmlC-like_jellyroll"/>
</dbReference>
<dbReference type="InterPro" id="IPR018490">
    <property type="entry name" value="cNMP-bd_dom_sf"/>
</dbReference>
<dbReference type="AlphaFoldDB" id="F4XJ75"/>
<dbReference type="OrthoDB" id="667966at2"/>
<dbReference type="RefSeq" id="WP_008178401.1">
    <property type="nucleotide sequence ID" value="NZ_GL890823.1"/>
</dbReference>
<dbReference type="PANTHER" id="PTHR11635">
    <property type="entry name" value="CAMP-DEPENDENT PROTEIN KINASE REGULATORY CHAIN"/>
    <property type="match status" value="1"/>
</dbReference>
<name>F4XJ75_9CYAN</name>
<dbReference type="Proteomes" id="UP000003959">
    <property type="component" value="Unassembled WGS sequence"/>
</dbReference>
<dbReference type="GO" id="GO:0004862">
    <property type="term" value="F:cAMP-dependent protein kinase inhibitor activity"/>
    <property type="evidence" value="ECO:0007669"/>
    <property type="project" value="TreeGrafter"/>
</dbReference>
<evidence type="ECO:0000259" key="1">
    <source>
        <dbReference type="PROSITE" id="PS50042"/>
    </source>
</evidence>
<dbReference type="GO" id="GO:0005952">
    <property type="term" value="C:cAMP-dependent protein kinase complex"/>
    <property type="evidence" value="ECO:0007669"/>
    <property type="project" value="InterPro"/>
</dbReference>
<dbReference type="Gene3D" id="2.60.120.10">
    <property type="entry name" value="Jelly Rolls"/>
    <property type="match status" value="1"/>
</dbReference>
<protein>
    <submittedName>
        <fullName evidence="2">Cyclic nucleotide-binding domain protein</fullName>
    </submittedName>
</protein>
<accession>F4XJ75</accession>
<feature type="domain" description="Cyclic nucleotide-binding" evidence="1">
    <location>
        <begin position="12"/>
        <end position="141"/>
    </location>
</feature>
<organism evidence="2 3">
    <name type="scientific">Moorena producens 3L</name>
    <dbReference type="NCBI Taxonomy" id="489825"/>
    <lineage>
        <taxon>Bacteria</taxon>
        <taxon>Bacillati</taxon>
        <taxon>Cyanobacteriota</taxon>
        <taxon>Cyanophyceae</taxon>
        <taxon>Coleofasciculales</taxon>
        <taxon>Coleofasciculaceae</taxon>
        <taxon>Moorena</taxon>
    </lineage>
</organism>
<sequence length="1037" mass="117706">MNIENLLAQLLVFKGLTEPQHQRILEISEIKQYQYGEHIFDEGTDSHDLYVVLEGQVDIMIDPALQGNVEEGTIGLKKIAEKIQGTSLGEISLIDKSTSPNSAICASKDTKLLRFSKDALARLYQDDPDIGYKITQNIATILSAKVRERNSLVAQQALSNYYLYFLCEELSAEAYQCDSIIPLNKKLIIRDQHHFMLSGLDSISGVVPNKEDIDLAFFSTPNILQKVLEPGTPSGVMVLNTLFDQIGNNHINEDLPKDIFEVICTPGNLGKSGCLVVHKKYDSHQQTFFIKWEVKGIHYDQASSTITANIFIYISQNEPSVSKQVEELISSINMPIQHNVYDNLPEKLSLQRSNPYHLFVLHHRTHEVVMTLQTLDALGFNIDAFIGIPYGESNWPIMRMLDHVSGQTYRCLRMIQHPIKPTQYKFDFKQSSFLPNTDEKLFVNLYEKSEVNRNYMSAMTALVETELVRCIQTCIKQNKKLLIYEDGGYAVPLIYQIYQDPNHGLHSLFKNAVDKNIIIGAVEVTTAGEKRDRAAIEYYQGKALLPVLSTARDDIKLIFETKGVSQAIIDSTSTALGRLGLPTFETRKVAVIGGNGAIGTRLVEELTEMQNSTSHVFAVDIVDQAFSREIDSQRFPYAATKVDYLNLGRYIVEDTCLPVIVDLPFGERHPQLYSDKIEKSVLEFFSPSPKYESFNELVITNAFPSPESSLQTLWYQTNTLNGLWESIRQQYGYVPEKIELLPNGQGMSQIFSKQNCFKKVTLLVPEQILSFRKVTRLIQNHIDTIIGVTGSLVLDELDINGFLTRKNIGYLVDELILTSGSSKDYEFRKAIVFLDELLEIISENTIDIHQQLIWYKRYYEQKLCFISDSETQVIHQVLSSSETSDSLVAKLKDYPELIKSMGLKDVESSTWVSGLVEWIRHQIKKNISIHKSFHDDIGTVYDIQFNGQSKRLVLLADGFVINFFAKHEKGVKTEYIDPIVTMQLLGLVKLATTEKGIEPGVYRMAQRFKTDDIDLFWKALDDKSRPIEFGVAESRNE</sequence>
<reference evidence="3" key="1">
    <citation type="journal article" date="2011" name="Proc. Natl. Acad. Sci. U.S.A.">
        <title>Genomic insights into the physiology and ecology of the marine filamentous cyanobacterium Lyngbya majuscula.</title>
        <authorList>
            <person name="Jones A.C."/>
            <person name="Monroe E.A."/>
            <person name="Podell S."/>
            <person name="Hess W.R."/>
            <person name="Klages S."/>
            <person name="Esquenazi E."/>
            <person name="Niessen S."/>
            <person name="Hoover H."/>
            <person name="Rothmann M."/>
            <person name="Lasken R.S."/>
            <person name="Yates J.R.III."/>
            <person name="Reinhardt R."/>
            <person name="Kube M."/>
            <person name="Burkart M.D."/>
            <person name="Allen E.E."/>
            <person name="Dorrestein P.C."/>
            <person name="Gerwick W.H."/>
            <person name="Gerwick L."/>
        </authorList>
    </citation>
    <scope>NUCLEOTIDE SEQUENCE [LARGE SCALE GENOMIC DNA]</scope>
    <source>
        <strain evidence="3">3L</strain>
    </source>
</reference>
<dbReference type="SMART" id="SM00100">
    <property type="entry name" value="cNMP"/>
    <property type="match status" value="1"/>
</dbReference>
<dbReference type="InterPro" id="IPR000595">
    <property type="entry name" value="cNMP-bd_dom"/>
</dbReference>